<feature type="non-terminal residue" evidence="2">
    <location>
        <position position="197"/>
    </location>
</feature>
<evidence type="ECO:0000313" key="2">
    <source>
        <dbReference type="EMBL" id="KAF3766142.1"/>
    </source>
</evidence>
<proteinExistence type="predicted"/>
<protein>
    <submittedName>
        <fullName evidence="2">HET-domain-containing protein</fullName>
    </submittedName>
</protein>
<accession>A0A9P5CQ62</accession>
<gene>
    <name evidence="2" type="ORF">M406DRAFT_255566</name>
</gene>
<keyword evidence="3" id="KW-1185">Reference proteome</keyword>
<dbReference type="AlphaFoldDB" id="A0A9P5CQ62"/>
<evidence type="ECO:0000313" key="3">
    <source>
        <dbReference type="Proteomes" id="UP000803844"/>
    </source>
</evidence>
<dbReference type="PANTHER" id="PTHR24148:SF73">
    <property type="entry name" value="HET DOMAIN PROTEIN (AFU_ORTHOLOGUE AFUA_8G01020)"/>
    <property type="match status" value="1"/>
</dbReference>
<dbReference type="Pfam" id="PF06985">
    <property type="entry name" value="HET"/>
    <property type="match status" value="1"/>
</dbReference>
<feature type="domain" description="Heterokaryon incompatibility" evidence="1">
    <location>
        <begin position="42"/>
        <end position="191"/>
    </location>
</feature>
<dbReference type="RefSeq" id="XP_040777103.1">
    <property type="nucleotide sequence ID" value="XM_040917043.1"/>
</dbReference>
<reference evidence="2" key="1">
    <citation type="journal article" date="2020" name="Phytopathology">
        <title>Genome sequence of the chestnut blight fungus Cryphonectria parasitica EP155: A fundamental resource for an archetypical invasive plant pathogen.</title>
        <authorList>
            <person name="Crouch J.A."/>
            <person name="Dawe A."/>
            <person name="Aerts A."/>
            <person name="Barry K."/>
            <person name="Churchill A.C.L."/>
            <person name="Grimwood J."/>
            <person name="Hillman B."/>
            <person name="Milgroom M.G."/>
            <person name="Pangilinan J."/>
            <person name="Smith M."/>
            <person name="Salamov A."/>
            <person name="Schmutz J."/>
            <person name="Yadav J."/>
            <person name="Grigoriev I.V."/>
            <person name="Nuss D."/>
        </authorList>
    </citation>
    <scope>NUCLEOTIDE SEQUENCE</scope>
    <source>
        <strain evidence="2">EP155</strain>
    </source>
</reference>
<dbReference type="GeneID" id="63834172"/>
<dbReference type="EMBL" id="MU032347">
    <property type="protein sequence ID" value="KAF3766142.1"/>
    <property type="molecule type" value="Genomic_DNA"/>
</dbReference>
<dbReference type="OrthoDB" id="5386682at2759"/>
<organism evidence="2 3">
    <name type="scientific">Cryphonectria parasitica (strain ATCC 38755 / EP155)</name>
    <dbReference type="NCBI Taxonomy" id="660469"/>
    <lineage>
        <taxon>Eukaryota</taxon>
        <taxon>Fungi</taxon>
        <taxon>Dikarya</taxon>
        <taxon>Ascomycota</taxon>
        <taxon>Pezizomycotina</taxon>
        <taxon>Sordariomycetes</taxon>
        <taxon>Sordariomycetidae</taxon>
        <taxon>Diaporthales</taxon>
        <taxon>Cryphonectriaceae</taxon>
        <taxon>Cryphonectria-Endothia species complex</taxon>
        <taxon>Cryphonectria</taxon>
    </lineage>
</organism>
<dbReference type="Proteomes" id="UP000803844">
    <property type="component" value="Unassembled WGS sequence"/>
</dbReference>
<dbReference type="InterPro" id="IPR010730">
    <property type="entry name" value="HET"/>
</dbReference>
<name>A0A9P5CQ62_CRYP1</name>
<dbReference type="InterPro" id="IPR052895">
    <property type="entry name" value="HetReg/Transcr_Mod"/>
</dbReference>
<comment type="caution">
    <text evidence="2">The sequence shown here is derived from an EMBL/GenBank/DDBJ whole genome shotgun (WGS) entry which is preliminary data.</text>
</comment>
<evidence type="ECO:0000259" key="1">
    <source>
        <dbReference type="Pfam" id="PF06985"/>
    </source>
</evidence>
<sequence>MAFQYKPLRVDEIRLLRLRAGRKGSLCSFEMVHVSLRSHPTYAALSYTWGPPGDTHSILLNGTHFRIRQNLHDALEQITLAWKQHVGYGGYLWVDAICINQDPVDTKALDERAVQVGHMTSIYTQASKVLVWLGLPANDIDNKIAFRLMKRFEKRYRQIFDVPGSETYRGWLGIIALWQKPWWVRAWIYQEATIPEK</sequence>
<dbReference type="PANTHER" id="PTHR24148">
    <property type="entry name" value="ANKYRIN REPEAT DOMAIN-CONTAINING PROTEIN 39 HOMOLOG-RELATED"/>
    <property type="match status" value="1"/>
</dbReference>